<dbReference type="EMBL" id="SRLO01000765">
    <property type="protein sequence ID" value="TNN46960.1"/>
    <property type="molecule type" value="Genomic_DNA"/>
</dbReference>
<name>A0A4Z2G1C5_9TELE</name>
<keyword evidence="2" id="KW-1185">Reference proteome</keyword>
<evidence type="ECO:0000313" key="2">
    <source>
        <dbReference type="Proteomes" id="UP000314294"/>
    </source>
</evidence>
<organism evidence="1 2">
    <name type="scientific">Liparis tanakae</name>
    <name type="common">Tanaka's snailfish</name>
    <dbReference type="NCBI Taxonomy" id="230148"/>
    <lineage>
        <taxon>Eukaryota</taxon>
        <taxon>Metazoa</taxon>
        <taxon>Chordata</taxon>
        <taxon>Craniata</taxon>
        <taxon>Vertebrata</taxon>
        <taxon>Euteleostomi</taxon>
        <taxon>Actinopterygii</taxon>
        <taxon>Neopterygii</taxon>
        <taxon>Teleostei</taxon>
        <taxon>Neoteleostei</taxon>
        <taxon>Acanthomorphata</taxon>
        <taxon>Eupercaria</taxon>
        <taxon>Perciformes</taxon>
        <taxon>Cottioidei</taxon>
        <taxon>Cottales</taxon>
        <taxon>Liparidae</taxon>
        <taxon>Liparis</taxon>
    </lineage>
</organism>
<protein>
    <submittedName>
        <fullName evidence="1">Uncharacterized protein</fullName>
    </submittedName>
</protein>
<sequence length="188" mass="19823">MVKDDSALRGGVPESVAMTLRDDSVVSGLIEDRRVVVDVRHNHLQGHGAHPSGRSPIEGLQDHGVDWSSSASVAGSRENRVPTAVCSGIFRTAFFLGNAGAWSLMSLTVIDTSTAARRRDDARGFVDVEVVADARALVVRDEVEAPDFAGRQAGADVAHDGPGRLLLVQLELQGSEDGGGLDENEEGA</sequence>
<accession>A0A4Z2G1C5</accession>
<proteinExistence type="predicted"/>
<evidence type="ECO:0000313" key="1">
    <source>
        <dbReference type="EMBL" id="TNN46960.1"/>
    </source>
</evidence>
<dbReference type="AlphaFoldDB" id="A0A4Z2G1C5"/>
<comment type="caution">
    <text evidence="1">The sequence shown here is derived from an EMBL/GenBank/DDBJ whole genome shotgun (WGS) entry which is preliminary data.</text>
</comment>
<gene>
    <name evidence="1" type="ORF">EYF80_042841</name>
</gene>
<dbReference type="Proteomes" id="UP000314294">
    <property type="component" value="Unassembled WGS sequence"/>
</dbReference>
<reference evidence="1 2" key="1">
    <citation type="submission" date="2019-03" db="EMBL/GenBank/DDBJ databases">
        <title>First draft genome of Liparis tanakae, snailfish: a comprehensive survey of snailfish specific genes.</title>
        <authorList>
            <person name="Kim W."/>
            <person name="Song I."/>
            <person name="Jeong J.-H."/>
            <person name="Kim D."/>
            <person name="Kim S."/>
            <person name="Ryu S."/>
            <person name="Song J.Y."/>
            <person name="Lee S.K."/>
        </authorList>
    </citation>
    <scope>NUCLEOTIDE SEQUENCE [LARGE SCALE GENOMIC DNA]</scope>
    <source>
        <tissue evidence="1">Muscle</tissue>
    </source>
</reference>